<dbReference type="Pfam" id="PF00581">
    <property type="entry name" value="Rhodanese"/>
    <property type="match status" value="1"/>
</dbReference>
<dbReference type="InterPro" id="IPR036873">
    <property type="entry name" value="Rhodanese-like_dom_sf"/>
</dbReference>
<dbReference type="SMART" id="SM00450">
    <property type="entry name" value="RHOD"/>
    <property type="match status" value="1"/>
</dbReference>
<name>A1CRQ9_ASPCL</name>
<evidence type="ECO:0000313" key="4">
    <source>
        <dbReference type="Proteomes" id="UP000006701"/>
    </source>
</evidence>
<dbReference type="STRING" id="344612.A1CRQ9"/>
<evidence type="ECO:0000259" key="2">
    <source>
        <dbReference type="PROSITE" id="PS50206"/>
    </source>
</evidence>
<dbReference type="OrthoDB" id="566238at2759"/>
<feature type="domain" description="Rhodanese" evidence="2">
    <location>
        <begin position="116"/>
        <end position="222"/>
    </location>
</feature>
<dbReference type="Proteomes" id="UP000006701">
    <property type="component" value="Unassembled WGS sequence"/>
</dbReference>
<dbReference type="VEuPathDB" id="FungiDB:ACLA_030630"/>
<dbReference type="KEGG" id="act:ACLA_030630"/>
<protein>
    <submittedName>
        <fullName evidence="3">Rhodanese domain protein</fullName>
    </submittedName>
</protein>
<dbReference type="CDD" id="cd01519">
    <property type="entry name" value="RHOD_HSP67B2"/>
    <property type="match status" value="1"/>
</dbReference>
<accession>A1CRQ9</accession>
<organism evidence="3 4">
    <name type="scientific">Aspergillus clavatus (strain ATCC 1007 / CBS 513.65 / DSM 816 / NCTC 3887 / NRRL 1 / QM 1276 / 107)</name>
    <dbReference type="NCBI Taxonomy" id="344612"/>
    <lineage>
        <taxon>Eukaryota</taxon>
        <taxon>Fungi</taxon>
        <taxon>Dikarya</taxon>
        <taxon>Ascomycota</taxon>
        <taxon>Pezizomycotina</taxon>
        <taxon>Eurotiomycetes</taxon>
        <taxon>Eurotiomycetidae</taxon>
        <taxon>Eurotiales</taxon>
        <taxon>Aspergillaceae</taxon>
        <taxon>Aspergillus</taxon>
        <taxon>Aspergillus subgen. Fumigati</taxon>
    </lineage>
</organism>
<dbReference type="PANTHER" id="PTHR44086:SF10">
    <property type="entry name" value="THIOSULFATE SULFURTRANSFERASE_RHODANESE-LIKE DOMAIN-CONTAINING PROTEIN 3"/>
    <property type="match status" value="1"/>
</dbReference>
<dbReference type="InterPro" id="IPR001763">
    <property type="entry name" value="Rhodanese-like_dom"/>
</dbReference>
<feature type="region of interest" description="Disordered" evidence="1">
    <location>
        <begin position="49"/>
        <end position="89"/>
    </location>
</feature>
<dbReference type="EMBL" id="DS027059">
    <property type="protein sequence ID" value="EAW08330.1"/>
    <property type="molecule type" value="Genomic_DNA"/>
</dbReference>
<dbReference type="eggNOG" id="KOG1530">
    <property type="taxonomic scope" value="Eukaryota"/>
</dbReference>
<feature type="compositionally biased region" description="Low complexity" evidence="1">
    <location>
        <begin position="72"/>
        <end position="88"/>
    </location>
</feature>
<gene>
    <name evidence="3" type="ORF">ACLA_030630</name>
</gene>
<dbReference type="RefSeq" id="XP_001269756.1">
    <property type="nucleotide sequence ID" value="XM_001269755.1"/>
</dbReference>
<dbReference type="HOGENOM" id="CLU_089574_0_0_1"/>
<dbReference type="OMA" id="QQSFRRW"/>
<proteinExistence type="predicted"/>
<dbReference type="SUPFAM" id="SSF52821">
    <property type="entry name" value="Rhodanese/Cell cycle control phosphatase"/>
    <property type="match status" value="1"/>
</dbReference>
<dbReference type="PANTHER" id="PTHR44086">
    <property type="entry name" value="THIOSULFATE SULFURTRANSFERASE RDL2, MITOCHONDRIAL-RELATED"/>
    <property type="match status" value="1"/>
</dbReference>
<reference evidence="3 4" key="1">
    <citation type="journal article" date="2008" name="PLoS Genet.">
        <title>Genomic islands in the pathogenic filamentous fungus Aspergillus fumigatus.</title>
        <authorList>
            <person name="Fedorova N.D."/>
            <person name="Khaldi N."/>
            <person name="Joardar V.S."/>
            <person name="Maiti R."/>
            <person name="Amedeo P."/>
            <person name="Anderson M.J."/>
            <person name="Crabtree J."/>
            <person name="Silva J.C."/>
            <person name="Badger J.H."/>
            <person name="Albarraq A."/>
            <person name="Angiuoli S."/>
            <person name="Bussey H."/>
            <person name="Bowyer P."/>
            <person name="Cotty P.J."/>
            <person name="Dyer P.S."/>
            <person name="Egan A."/>
            <person name="Galens K."/>
            <person name="Fraser-Liggett C.M."/>
            <person name="Haas B.J."/>
            <person name="Inman J.M."/>
            <person name="Kent R."/>
            <person name="Lemieux S."/>
            <person name="Malavazi I."/>
            <person name="Orvis J."/>
            <person name="Roemer T."/>
            <person name="Ronning C.M."/>
            <person name="Sundaram J.P."/>
            <person name="Sutton G."/>
            <person name="Turner G."/>
            <person name="Venter J.C."/>
            <person name="White O.R."/>
            <person name="Whitty B.R."/>
            <person name="Youngman P."/>
            <person name="Wolfe K.H."/>
            <person name="Goldman G.H."/>
            <person name="Wortman J.R."/>
            <person name="Jiang B."/>
            <person name="Denning D.W."/>
            <person name="Nierman W.C."/>
        </authorList>
    </citation>
    <scope>NUCLEOTIDE SEQUENCE [LARGE SCALE GENOMIC DNA]</scope>
    <source>
        <strain evidence="4">ATCC 1007 / CBS 513.65 / DSM 816 / NCTC 3887 / NRRL 1</strain>
    </source>
</reference>
<dbReference type="GO" id="GO:0005739">
    <property type="term" value="C:mitochondrion"/>
    <property type="evidence" value="ECO:0007669"/>
    <property type="project" value="TreeGrafter"/>
</dbReference>
<sequence>MASILPIRRPLATLAARAAKQPFTTGAVLSTSFSIPNLSPAAPRSLATSRVLPLPPRHLRSQTTRLAPRALQQQSIRRQSDDASQQQRPFRSLKFEDINAALPADPSAPPSPPATPQKKLILVDVREPAELISTGIIPSAVAVPLASQPDALFLSPDEFETRFGFPKPAAHGDDQIVFYCKAGVRARTAAQLAVQAGYDADRIGVYEGSWLDWADKGGRVQKWEGELE</sequence>
<dbReference type="GeneID" id="4701385"/>
<evidence type="ECO:0000256" key="1">
    <source>
        <dbReference type="SAM" id="MobiDB-lite"/>
    </source>
</evidence>
<dbReference type="PROSITE" id="PS50206">
    <property type="entry name" value="RHODANESE_3"/>
    <property type="match status" value="1"/>
</dbReference>
<dbReference type="AlphaFoldDB" id="A1CRQ9"/>
<keyword evidence="4" id="KW-1185">Reference proteome</keyword>
<dbReference type="Gene3D" id="3.40.250.10">
    <property type="entry name" value="Rhodanese-like domain"/>
    <property type="match status" value="1"/>
</dbReference>
<dbReference type="GO" id="GO:0004792">
    <property type="term" value="F:thiosulfate-cyanide sulfurtransferase activity"/>
    <property type="evidence" value="ECO:0007669"/>
    <property type="project" value="TreeGrafter"/>
</dbReference>
<evidence type="ECO:0000313" key="3">
    <source>
        <dbReference type="EMBL" id="EAW08330.1"/>
    </source>
</evidence>